<dbReference type="Proteomes" id="UP001556367">
    <property type="component" value="Unassembled WGS sequence"/>
</dbReference>
<accession>A0ABR3IZ17</accession>
<feature type="chain" id="PRO_5045516497" description="Extracellular membrane protein CFEM domain-containing protein" evidence="2">
    <location>
        <begin position="21"/>
        <end position="227"/>
    </location>
</feature>
<feature type="compositionally biased region" description="Low complexity" evidence="1">
    <location>
        <begin position="142"/>
        <end position="152"/>
    </location>
</feature>
<sequence length="227" mass="22853">MLFPLCVAIVVIGLAQCIEARNPFADFYTRAVDPNIVPPACRTQCASSVTIANICTTAACSCTQDNLRNLVDCFNCVLTVIPGPTETSALQNTVNTFYSECSVAGFLLTPLAVHGSTPGSASPGAATTDFLPVTNTSPGVVSASSGAVQSPVTGGGGATQTAVGGGGGSPATVTVTADGGGSQSQQTVTAGSPFQRNTAVPRWQPAKGHPWASLTTIILAGSVVFFL</sequence>
<evidence type="ECO:0000256" key="1">
    <source>
        <dbReference type="SAM" id="MobiDB-lite"/>
    </source>
</evidence>
<comment type="caution">
    <text evidence="3">The sequence shown here is derived from an EMBL/GenBank/DDBJ whole genome shotgun (WGS) entry which is preliminary data.</text>
</comment>
<gene>
    <name evidence="3" type="ORF">HGRIS_011118</name>
</gene>
<name>A0ABR3IZ17_9AGAR</name>
<feature type="region of interest" description="Disordered" evidence="1">
    <location>
        <begin position="142"/>
        <end position="169"/>
    </location>
</feature>
<dbReference type="EMBL" id="JASNQZ010000014">
    <property type="protein sequence ID" value="KAL0948558.1"/>
    <property type="molecule type" value="Genomic_DNA"/>
</dbReference>
<evidence type="ECO:0000256" key="2">
    <source>
        <dbReference type="SAM" id="SignalP"/>
    </source>
</evidence>
<feature type="signal peptide" evidence="2">
    <location>
        <begin position="1"/>
        <end position="20"/>
    </location>
</feature>
<organism evidence="3 4">
    <name type="scientific">Hohenbuehelia grisea</name>
    <dbReference type="NCBI Taxonomy" id="104357"/>
    <lineage>
        <taxon>Eukaryota</taxon>
        <taxon>Fungi</taxon>
        <taxon>Dikarya</taxon>
        <taxon>Basidiomycota</taxon>
        <taxon>Agaricomycotina</taxon>
        <taxon>Agaricomycetes</taxon>
        <taxon>Agaricomycetidae</taxon>
        <taxon>Agaricales</taxon>
        <taxon>Pleurotineae</taxon>
        <taxon>Pleurotaceae</taxon>
        <taxon>Hohenbuehelia</taxon>
    </lineage>
</organism>
<feature type="compositionally biased region" description="Gly residues" evidence="1">
    <location>
        <begin position="153"/>
        <end position="169"/>
    </location>
</feature>
<keyword evidence="4" id="KW-1185">Reference proteome</keyword>
<evidence type="ECO:0008006" key="5">
    <source>
        <dbReference type="Google" id="ProtNLM"/>
    </source>
</evidence>
<evidence type="ECO:0000313" key="4">
    <source>
        <dbReference type="Proteomes" id="UP001556367"/>
    </source>
</evidence>
<keyword evidence="2" id="KW-0732">Signal</keyword>
<evidence type="ECO:0000313" key="3">
    <source>
        <dbReference type="EMBL" id="KAL0948558.1"/>
    </source>
</evidence>
<proteinExistence type="predicted"/>
<protein>
    <recommendedName>
        <fullName evidence="5">Extracellular membrane protein CFEM domain-containing protein</fullName>
    </recommendedName>
</protein>
<reference evidence="4" key="1">
    <citation type="submission" date="2024-06" db="EMBL/GenBank/DDBJ databases">
        <title>Multi-omics analyses provide insights into the biosynthesis of the anticancer antibiotic pleurotin in Hohenbuehelia grisea.</title>
        <authorList>
            <person name="Weaver J.A."/>
            <person name="Alberti F."/>
        </authorList>
    </citation>
    <scope>NUCLEOTIDE SEQUENCE [LARGE SCALE GENOMIC DNA]</scope>
    <source>
        <strain evidence="4">T-177</strain>
    </source>
</reference>